<proteinExistence type="predicted"/>
<evidence type="ECO:0000256" key="1">
    <source>
        <dbReference type="SAM" id="MobiDB-lite"/>
    </source>
</evidence>
<feature type="compositionally biased region" description="Polar residues" evidence="1">
    <location>
        <begin position="63"/>
        <end position="79"/>
    </location>
</feature>
<protein>
    <recommendedName>
        <fullName evidence="2">Thioredoxin domain-containing protein</fullName>
    </recommendedName>
</protein>
<dbReference type="InterPro" id="IPR036249">
    <property type="entry name" value="Thioredoxin-like_sf"/>
</dbReference>
<sequence>GMVVVGAGGWWAVHPGSPPVHAAVARRVSRAVAHTVALGAPATPVPVTCCGGTVTGSTPPAASVQSSPDPVDQVTSVSGQTVSWPRPGVVTVLYFMSAQCGSCIAGERQLAALQAGLPATVRLLSLDVTPEVDTAAMLRAVARETGAHWPQAFATPALLTAYHVVALDQVAILTAQGRVVYDGGLPSNGQMRQEIAQAEA</sequence>
<organism evidence="3 4">
    <name type="scientific">Sulfobacillus acidophilus</name>
    <dbReference type="NCBI Taxonomy" id="53633"/>
    <lineage>
        <taxon>Bacteria</taxon>
        <taxon>Bacillati</taxon>
        <taxon>Bacillota</taxon>
        <taxon>Clostridia</taxon>
        <taxon>Eubacteriales</taxon>
        <taxon>Clostridiales Family XVII. Incertae Sedis</taxon>
        <taxon>Sulfobacillus</taxon>
    </lineage>
</organism>
<dbReference type="Gene3D" id="3.40.30.10">
    <property type="entry name" value="Glutaredoxin"/>
    <property type="match status" value="1"/>
</dbReference>
<feature type="domain" description="Thioredoxin" evidence="2">
    <location>
        <begin position="53"/>
        <end position="200"/>
    </location>
</feature>
<dbReference type="EMBL" id="PXYV01000096">
    <property type="protein sequence ID" value="PSR20007.1"/>
    <property type="molecule type" value="Genomic_DNA"/>
</dbReference>
<evidence type="ECO:0000313" key="3">
    <source>
        <dbReference type="EMBL" id="PSR20007.1"/>
    </source>
</evidence>
<dbReference type="PROSITE" id="PS51352">
    <property type="entry name" value="THIOREDOXIN_2"/>
    <property type="match status" value="1"/>
</dbReference>
<feature type="region of interest" description="Disordered" evidence="1">
    <location>
        <begin position="57"/>
        <end position="79"/>
    </location>
</feature>
<evidence type="ECO:0000313" key="4">
    <source>
        <dbReference type="Proteomes" id="UP000241848"/>
    </source>
</evidence>
<gene>
    <name evidence="3" type="ORF">C7B45_17000</name>
</gene>
<comment type="caution">
    <text evidence="3">The sequence shown here is derived from an EMBL/GenBank/DDBJ whole genome shotgun (WGS) entry which is preliminary data.</text>
</comment>
<accession>A0A2T2WCP5</accession>
<dbReference type="InterPro" id="IPR013766">
    <property type="entry name" value="Thioredoxin_domain"/>
</dbReference>
<dbReference type="Proteomes" id="UP000241848">
    <property type="component" value="Unassembled WGS sequence"/>
</dbReference>
<feature type="non-terminal residue" evidence="3">
    <location>
        <position position="1"/>
    </location>
</feature>
<reference evidence="3 4" key="1">
    <citation type="journal article" date="2014" name="BMC Genomics">
        <title>Comparison of environmental and isolate Sulfobacillus genomes reveals diverse carbon, sulfur, nitrogen, and hydrogen metabolisms.</title>
        <authorList>
            <person name="Justice N.B."/>
            <person name="Norman A."/>
            <person name="Brown C.T."/>
            <person name="Singh A."/>
            <person name="Thomas B.C."/>
            <person name="Banfield J.F."/>
        </authorList>
    </citation>
    <scope>NUCLEOTIDE SEQUENCE [LARGE SCALE GENOMIC DNA]</scope>
    <source>
        <strain evidence="3">AMDSBA3</strain>
    </source>
</reference>
<dbReference type="SUPFAM" id="SSF52833">
    <property type="entry name" value="Thioredoxin-like"/>
    <property type="match status" value="1"/>
</dbReference>
<dbReference type="AlphaFoldDB" id="A0A2T2WCP5"/>
<name>A0A2T2WCP5_9FIRM</name>
<evidence type="ECO:0000259" key="2">
    <source>
        <dbReference type="PROSITE" id="PS51352"/>
    </source>
</evidence>